<organism evidence="6 7">
    <name type="scientific">Syntrophotalea acetylenivorans</name>
    <dbReference type="NCBI Taxonomy" id="1842532"/>
    <lineage>
        <taxon>Bacteria</taxon>
        <taxon>Pseudomonadati</taxon>
        <taxon>Thermodesulfobacteriota</taxon>
        <taxon>Desulfuromonadia</taxon>
        <taxon>Desulfuromonadales</taxon>
        <taxon>Syntrophotaleaceae</taxon>
        <taxon>Syntrophotalea</taxon>
    </lineage>
</organism>
<feature type="domain" description="PNPLA" evidence="5">
    <location>
        <begin position="9"/>
        <end position="199"/>
    </location>
</feature>
<evidence type="ECO:0000259" key="5">
    <source>
        <dbReference type="PROSITE" id="PS51635"/>
    </source>
</evidence>
<reference evidence="6 7" key="1">
    <citation type="journal article" date="2017" name="Genome Announc.">
        <title>Complete Genome Sequences of Two Acetylene-Fermenting Pelobacter acetylenicus Strains.</title>
        <authorList>
            <person name="Sutton J.M."/>
            <person name="Baesman S.M."/>
            <person name="Fierst J.L."/>
            <person name="Poret-Peterson A.T."/>
            <person name="Oremland R.S."/>
            <person name="Dunlap D.S."/>
            <person name="Akob D.M."/>
        </authorList>
    </citation>
    <scope>NUCLEOTIDE SEQUENCE [LARGE SCALE GENOMIC DNA]</scope>
    <source>
        <strain evidence="6 7">SFB93</strain>
    </source>
</reference>
<feature type="short sequence motif" description="GXSXG" evidence="4">
    <location>
        <begin position="40"/>
        <end position="44"/>
    </location>
</feature>
<evidence type="ECO:0000256" key="2">
    <source>
        <dbReference type="ARBA" id="ARBA00022963"/>
    </source>
</evidence>
<keyword evidence="2 4" id="KW-0442">Lipid degradation</keyword>
<keyword evidence="7" id="KW-1185">Reference proteome</keyword>
<gene>
    <name evidence="6" type="ORF">A7E78_10565</name>
</gene>
<dbReference type="PROSITE" id="PS51635">
    <property type="entry name" value="PNPLA"/>
    <property type="match status" value="1"/>
</dbReference>
<name>A0A1L3GQM2_9BACT</name>
<dbReference type="GO" id="GO:0016787">
    <property type="term" value="F:hydrolase activity"/>
    <property type="evidence" value="ECO:0007669"/>
    <property type="project" value="UniProtKB-UniRule"/>
</dbReference>
<evidence type="ECO:0000256" key="1">
    <source>
        <dbReference type="ARBA" id="ARBA00022801"/>
    </source>
</evidence>
<feature type="active site" description="Proton acceptor" evidence="4">
    <location>
        <position position="186"/>
    </location>
</feature>
<evidence type="ECO:0000313" key="7">
    <source>
        <dbReference type="Proteomes" id="UP000182517"/>
    </source>
</evidence>
<dbReference type="Pfam" id="PF01734">
    <property type="entry name" value="Patatin"/>
    <property type="match status" value="1"/>
</dbReference>
<sequence length="309" mass="33988">MFSRPKIGLALGGGAARGLSHIGVLEAFEECGLPIDVIAGTSMGAIVGAMYATEPNAAAVKGRFTNYLQSEAFKDSRFDYLIGNNHEKEGFFDWLSQFARKSVFYTLIMTRNSFIHKETTRQNFALLIDDIDLVETRLPFCTTALDLVRGEEFIFREGSLRQAVTASCAIPGLLPPVELGDRFLIDGGWINAVPVAAARYLGAEVVIGVDVYSDLDPFVQPDTALDVAARAEAVTRWTLTNKLCHEADCLLTPEAGSNHWADFSQFDEAVASGRNEVYEHLPTLRKLIRRKLRLRRAAAPHGGARKRPA</sequence>
<feature type="short sequence motif" description="DGA/G" evidence="4">
    <location>
        <begin position="186"/>
        <end position="188"/>
    </location>
</feature>
<accession>A0A1L3GQM2</accession>
<dbReference type="PANTHER" id="PTHR14226:SF76">
    <property type="entry name" value="NTE FAMILY PROTEIN RSSA"/>
    <property type="match status" value="1"/>
</dbReference>
<evidence type="ECO:0000313" key="6">
    <source>
        <dbReference type="EMBL" id="APG28251.1"/>
    </source>
</evidence>
<keyword evidence="1 4" id="KW-0378">Hydrolase</keyword>
<dbReference type="InterPro" id="IPR016035">
    <property type="entry name" value="Acyl_Trfase/lysoPLipase"/>
</dbReference>
<dbReference type="GO" id="GO:0016042">
    <property type="term" value="P:lipid catabolic process"/>
    <property type="evidence" value="ECO:0007669"/>
    <property type="project" value="UniProtKB-UniRule"/>
</dbReference>
<dbReference type="InterPro" id="IPR050301">
    <property type="entry name" value="NTE"/>
</dbReference>
<dbReference type="RefSeq" id="WP_072284242.1">
    <property type="nucleotide sequence ID" value="NZ_CP015519.1"/>
</dbReference>
<dbReference type="Proteomes" id="UP000182517">
    <property type="component" value="Chromosome"/>
</dbReference>
<feature type="active site" description="Nucleophile" evidence="4">
    <location>
        <position position="42"/>
    </location>
</feature>
<protein>
    <recommendedName>
        <fullName evidence="5">PNPLA domain-containing protein</fullName>
    </recommendedName>
</protein>
<dbReference type="OrthoDB" id="5290098at2"/>
<proteinExistence type="predicted"/>
<dbReference type="AlphaFoldDB" id="A0A1L3GQM2"/>
<dbReference type="KEGG" id="pef:A7E78_10565"/>
<comment type="caution">
    <text evidence="4">Lacks conserved residue(s) required for the propagation of feature annotation.</text>
</comment>
<evidence type="ECO:0000256" key="4">
    <source>
        <dbReference type="PROSITE-ProRule" id="PRU01161"/>
    </source>
</evidence>
<dbReference type="PANTHER" id="PTHR14226">
    <property type="entry name" value="NEUROPATHY TARGET ESTERASE/SWISS CHEESE D.MELANOGASTER"/>
    <property type="match status" value="1"/>
</dbReference>
<dbReference type="InterPro" id="IPR002641">
    <property type="entry name" value="PNPLA_dom"/>
</dbReference>
<dbReference type="Gene3D" id="3.40.1090.10">
    <property type="entry name" value="Cytosolic phospholipase A2 catalytic domain"/>
    <property type="match status" value="1"/>
</dbReference>
<keyword evidence="3 4" id="KW-0443">Lipid metabolism</keyword>
<dbReference type="SUPFAM" id="SSF52151">
    <property type="entry name" value="FabD/lysophospholipase-like"/>
    <property type="match status" value="1"/>
</dbReference>
<dbReference type="EMBL" id="CP015519">
    <property type="protein sequence ID" value="APG28251.1"/>
    <property type="molecule type" value="Genomic_DNA"/>
</dbReference>
<evidence type="ECO:0000256" key="3">
    <source>
        <dbReference type="ARBA" id="ARBA00023098"/>
    </source>
</evidence>